<gene>
    <name evidence="2" type="ORF">PAPYR_11196</name>
</gene>
<reference evidence="2" key="1">
    <citation type="journal article" date="2022" name="bioRxiv">
        <title>Genomics of Preaxostyla Flagellates Illuminates Evolutionary Transitions and the Path Towards Mitochondrial Loss.</title>
        <authorList>
            <person name="Novak L.V.F."/>
            <person name="Treitli S.C."/>
            <person name="Pyrih J."/>
            <person name="Halakuc P."/>
            <person name="Pipaliya S.V."/>
            <person name="Vacek V."/>
            <person name="Brzon O."/>
            <person name="Soukal P."/>
            <person name="Eme L."/>
            <person name="Dacks J.B."/>
            <person name="Karnkowska A."/>
            <person name="Elias M."/>
            <person name="Hampl V."/>
        </authorList>
    </citation>
    <scope>NUCLEOTIDE SEQUENCE</scope>
    <source>
        <strain evidence="2">RCP-MX</strain>
    </source>
</reference>
<name>A0ABQ8U9B7_9EUKA</name>
<accession>A0ABQ8U9B7</accession>
<evidence type="ECO:0000313" key="2">
    <source>
        <dbReference type="EMBL" id="KAJ4454172.1"/>
    </source>
</evidence>
<evidence type="ECO:0000256" key="1">
    <source>
        <dbReference type="SAM" id="MobiDB-lite"/>
    </source>
</evidence>
<sequence>MHPRVSHTGIEAPAKLAVRVGLCLPMTVTPILGPWQTCTAGFLMRAIRCISECPMPMGVYIHRGMFTHSCLRGHNEGRCRECVFALISQCVFTGTPTLLPGGGVLEGGLAGLWCTATAAPRVGAFLGRACVLIMSLDLSWQTIFDVFSGRNLCAHRVLVHQDIRLMQLDAHTARVPPPLHRRRSATGDEEAASTGSENPPGICEARCLSRLRRALRFSRRVPLARAMPDNESSRCFVRSSYFMRGPPLSLTRRAPPGAGRDPLEEMFGVRMVDHESLFFVFFETFGSCDSQLDCLLRCAVLTPFPPYSASVAGVSSAVLRACCASVHSFLVWVCLGKRLLGYPTRSLLLGVTLSIHRQG</sequence>
<protein>
    <submittedName>
        <fullName evidence="2">Uncharacterized protein</fullName>
    </submittedName>
</protein>
<organism evidence="2 3">
    <name type="scientific">Paratrimastix pyriformis</name>
    <dbReference type="NCBI Taxonomy" id="342808"/>
    <lineage>
        <taxon>Eukaryota</taxon>
        <taxon>Metamonada</taxon>
        <taxon>Preaxostyla</taxon>
        <taxon>Paratrimastigidae</taxon>
        <taxon>Paratrimastix</taxon>
    </lineage>
</organism>
<evidence type="ECO:0000313" key="3">
    <source>
        <dbReference type="Proteomes" id="UP001141327"/>
    </source>
</evidence>
<dbReference type="EMBL" id="JAPMOS010000179">
    <property type="protein sequence ID" value="KAJ4454172.1"/>
    <property type="molecule type" value="Genomic_DNA"/>
</dbReference>
<feature type="region of interest" description="Disordered" evidence="1">
    <location>
        <begin position="176"/>
        <end position="199"/>
    </location>
</feature>
<proteinExistence type="predicted"/>
<keyword evidence="3" id="KW-1185">Reference proteome</keyword>
<dbReference type="Proteomes" id="UP001141327">
    <property type="component" value="Unassembled WGS sequence"/>
</dbReference>
<comment type="caution">
    <text evidence="2">The sequence shown here is derived from an EMBL/GenBank/DDBJ whole genome shotgun (WGS) entry which is preliminary data.</text>
</comment>